<feature type="domain" description="Putative auto-transporter adhesin head GIN" evidence="2">
    <location>
        <begin position="27"/>
        <end position="206"/>
    </location>
</feature>
<name>A0A2S7KS79_9FLAO</name>
<evidence type="ECO:0000259" key="2">
    <source>
        <dbReference type="Pfam" id="PF10988"/>
    </source>
</evidence>
<comment type="caution">
    <text evidence="3">The sequence shown here is derived from an EMBL/GenBank/DDBJ whole genome shotgun (WGS) entry which is preliminary data.</text>
</comment>
<sequence length="223" mass="24708">MKKLLFVLALIACSAQAQRTITKDVGDFDMLKVYDLIEINLIQSDENRVVIKGHNTDDVRVINQNGKLKLRMEIDTRFDGSRTFIEVYYTDIKTIDSNEGARIVVNQVIEQDEIELRAQEGGMIRVGLDVDRANIKAVTGGIIEARGLAKSQEISLNTGGIFEGMDLRTKRTKIGIMAAGEAEVNASDLVDLKITAGGDIYIYGNPKEIDEKRFAGGRVKVMN</sequence>
<keyword evidence="4" id="KW-1185">Reference proteome</keyword>
<organism evidence="3 4">
    <name type="scientific">Aureitalea marina</name>
    <dbReference type="NCBI Taxonomy" id="930804"/>
    <lineage>
        <taxon>Bacteria</taxon>
        <taxon>Pseudomonadati</taxon>
        <taxon>Bacteroidota</taxon>
        <taxon>Flavobacteriia</taxon>
        <taxon>Flavobacteriales</taxon>
        <taxon>Flavobacteriaceae</taxon>
        <taxon>Aureitalea</taxon>
    </lineage>
</organism>
<dbReference type="EMBL" id="MQUB01000001">
    <property type="protein sequence ID" value="PQB05457.1"/>
    <property type="molecule type" value="Genomic_DNA"/>
</dbReference>
<proteinExistence type="predicted"/>
<evidence type="ECO:0000313" key="3">
    <source>
        <dbReference type="EMBL" id="PQB05457.1"/>
    </source>
</evidence>
<keyword evidence="1" id="KW-0732">Signal</keyword>
<reference evidence="3 4" key="1">
    <citation type="submission" date="2016-11" db="EMBL/GenBank/DDBJ databases">
        <title>Trade-off between light-utilization and light-protection in marine flavobacteria.</title>
        <authorList>
            <person name="Kumagai Y."/>
        </authorList>
    </citation>
    <scope>NUCLEOTIDE SEQUENCE [LARGE SCALE GENOMIC DNA]</scope>
    <source>
        <strain evidence="3 4">NBRC 107741</strain>
    </source>
</reference>
<feature type="chain" id="PRO_5015717109" evidence="1">
    <location>
        <begin position="18"/>
        <end position="223"/>
    </location>
</feature>
<gene>
    <name evidence="3" type="ORF">BST85_11565</name>
</gene>
<dbReference type="InterPro" id="IPR021255">
    <property type="entry name" value="DUF2807"/>
</dbReference>
<dbReference type="RefSeq" id="WP_104813399.1">
    <property type="nucleotide sequence ID" value="NZ_MQUB01000001.1"/>
</dbReference>
<dbReference type="Pfam" id="PF10988">
    <property type="entry name" value="DUF2807"/>
    <property type="match status" value="1"/>
</dbReference>
<protein>
    <submittedName>
        <fullName evidence="3">Chaperonin</fullName>
    </submittedName>
</protein>
<accession>A0A2S7KS79</accession>
<dbReference type="AlphaFoldDB" id="A0A2S7KS79"/>
<evidence type="ECO:0000313" key="4">
    <source>
        <dbReference type="Proteomes" id="UP000239800"/>
    </source>
</evidence>
<dbReference type="OrthoDB" id="704821at2"/>
<evidence type="ECO:0000256" key="1">
    <source>
        <dbReference type="SAM" id="SignalP"/>
    </source>
</evidence>
<dbReference type="Gene3D" id="2.160.20.120">
    <property type="match status" value="1"/>
</dbReference>
<feature type="signal peptide" evidence="1">
    <location>
        <begin position="1"/>
        <end position="17"/>
    </location>
</feature>
<dbReference type="Proteomes" id="UP000239800">
    <property type="component" value="Unassembled WGS sequence"/>
</dbReference>